<dbReference type="STRING" id="7719.ENSCINP00000018662"/>
<evidence type="ECO:0000256" key="3">
    <source>
        <dbReference type="ARBA" id="ARBA00022729"/>
    </source>
</evidence>
<evidence type="ECO:0000256" key="1">
    <source>
        <dbReference type="ARBA" id="ARBA00004613"/>
    </source>
</evidence>
<reference evidence="5" key="3">
    <citation type="submission" date="2025-08" db="UniProtKB">
        <authorList>
            <consortium name="Ensembl"/>
        </authorList>
    </citation>
    <scope>IDENTIFICATION</scope>
</reference>
<dbReference type="FunFam" id="2.20.100.10:FF:000005">
    <property type="entry name" value="ADAM metallopeptidase with thrombospondin type 1 motif 9"/>
    <property type="match status" value="1"/>
</dbReference>
<reference evidence="5" key="2">
    <citation type="journal article" date="2008" name="Genome Biol.">
        <title>Improved genome assembly and evidence-based global gene model set for the chordate Ciona intestinalis: new insight into intron and operon populations.</title>
        <authorList>
            <person name="Satou Y."/>
            <person name="Mineta K."/>
            <person name="Ogasawara M."/>
            <person name="Sasakura Y."/>
            <person name="Shoguchi E."/>
            <person name="Ueno K."/>
            <person name="Yamada L."/>
            <person name="Matsumoto J."/>
            <person name="Wasserscheid J."/>
            <person name="Dewar K."/>
            <person name="Wiley G.B."/>
            <person name="Macmil S.L."/>
            <person name="Roe B.A."/>
            <person name="Zeller R.W."/>
            <person name="Hastings K.E."/>
            <person name="Lemaire P."/>
            <person name="Lindquist E."/>
            <person name="Endo T."/>
            <person name="Hotta K."/>
            <person name="Inaba K."/>
        </authorList>
    </citation>
    <scope>NUCLEOTIDE SEQUENCE [LARGE SCALE GENOMIC DNA]</scope>
    <source>
        <strain evidence="5">wild type</strain>
    </source>
</reference>
<evidence type="ECO:0000313" key="5">
    <source>
        <dbReference type="Ensembl" id="ENSCINP00000018662.3"/>
    </source>
</evidence>
<dbReference type="PROSITE" id="PS50092">
    <property type="entry name" value="TSP1"/>
    <property type="match status" value="2"/>
</dbReference>
<dbReference type="AlphaFoldDB" id="F6Z4Y8"/>
<dbReference type="InterPro" id="IPR000884">
    <property type="entry name" value="TSP1_rpt"/>
</dbReference>
<dbReference type="SUPFAM" id="SSF82895">
    <property type="entry name" value="TSP-1 type 1 repeat"/>
    <property type="match status" value="2"/>
</dbReference>
<reference evidence="5" key="4">
    <citation type="submission" date="2025-09" db="UniProtKB">
        <authorList>
            <consortium name="Ensembl"/>
        </authorList>
    </citation>
    <scope>IDENTIFICATION</scope>
</reference>
<evidence type="ECO:0000313" key="6">
    <source>
        <dbReference type="Proteomes" id="UP000008144"/>
    </source>
</evidence>
<protein>
    <submittedName>
        <fullName evidence="5">Uncharacterized protein</fullName>
    </submittedName>
</protein>
<dbReference type="Pfam" id="PF19030">
    <property type="entry name" value="TSP1_ADAMTS"/>
    <property type="match status" value="1"/>
</dbReference>
<reference evidence="6" key="1">
    <citation type="journal article" date="2002" name="Science">
        <title>The draft genome of Ciona intestinalis: insights into chordate and vertebrate origins.</title>
        <authorList>
            <person name="Dehal P."/>
            <person name="Satou Y."/>
            <person name="Campbell R.K."/>
            <person name="Chapman J."/>
            <person name="Degnan B."/>
            <person name="De Tomaso A."/>
            <person name="Davidson B."/>
            <person name="Di Gregorio A."/>
            <person name="Gelpke M."/>
            <person name="Goodstein D.M."/>
            <person name="Harafuji N."/>
            <person name="Hastings K.E."/>
            <person name="Ho I."/>
            <person name="Hotta K."/>
            <person name="Huang W."/>
            <person name="Kawashima T."/>
            <person name="Lemaire P."/>
            <person name="Martinez D."/>
            <person name="Meinertzhagen I.A."/>
            <person name="Necula S."/>
            <person name="Nonaka M."/>
            <person name="Putnam N."/>
            <person name="Rash S."/>
            <person name="Saiga H."/>
            <person name="Satake M."/>
            <person name="Terry A."/>
            <person name="Yamada L."/>
            <person name="Wang H.G."/>
            <person name="Awazu S."/>
            <person name="Azumi K."/>
            <person name="Boore J."/>
            <person name="Branno M."/>
            <person name="Chin-Bow S."/>
            <person name="DeSantis R."/>
            <person name="Doyle S."/>
            <person name="Francino P."/>
            <person name="Keys D.N."/>
            <person name="Haga S."/>
            <person name="Hayashi H."/>
            <person name="Hino K."/>
            <person name="Imai K.S."/>
            <person name="Inaba K."/>
            <person name="Kano S."/>
            <person name="Kobayashi K."/>
            <person name="Kobayashi M."/>
            <person name="Lee B.I."/>
            <person name="Makabe K.W."/>
            <person name="Manohar C."/>
            <person name="Matassi G."/>
            <person name="Medina M."/>
            <person name="Mochizuki Y."/>
            <person name="Mount S."/>
            <person name="Morishita T."/>
            <person name="Miura S."/>
            <person name="Nakayama A."/>
            <person name="Nishizaka S."/>
            <person name="Nomoto H."/>
            <person name="Ohta F."/>
            <person name="Oishi K."/>
            <person name="Rigoutsos I."/>
            <person name="Sano M."/>
            <person name="Sasaki A."/>
            <person name="Sasakura Y."/>
            <person name="Shoguchi E."/>
            <person name="Shin-i T."/>
            <person name="Spagnuolo A."/>
            <person name="Stainier D."/>
            <person name="Suzuki M.M."/>
            <person name="Tassy O."/>
            <person name="Takatori N."/>
            <person name="Tokuoka M."/>
            <person name="Yagi K."/>
            <person name="Yoshizaki F."/>
            <person name="Wada S."/>
            <person name="Zhang C."/>
            <person name="Hyatt P.D."/>
            <person name="Larimer F."/>
            <person name="Detter C."/>
            <person name="Doggett N."/>
            <person name="Glavina T."/>
            <person name="Hawkins T."/>
            <person name="Richardson P."/>
            <person name="Lucas S."/>
            <person name="Kohara Y."/>
            <person name="Levine M."/>
            <person name="Satoh N."/>
            <person name="Rokhsar D.S."/>
        </authorList>
    </citation>
    <scope>NUCLEOTIDE SEQUENCE [LARGE SCALE GENOMIC DNA]</scope>
</reference>
<evidence type="ECO:0000256" key="4">
    <source>
        <dbReference type="ARBA" id="ARBA00022737"/>
    </source>
</evidence>
<dbReference type="Pfam" id="PF00090">
    <property type="entry name" value="TSP_1"/>
    <property type="match status" value="1"/>
</dbReference>
<keyword evidence="2" id="KW-0964">Secreted</keyword>
<dbReference type="InterPro" id="IPR050439">
    <property type="entry name" value="ADAMTS_ADAMTS-like"/>
</dbReference>
<keyword evidence="4" id="KW-0677">Repeat</keyword>
<keyword evidence="6" id="KW-1185">Reference proteome</keyword>
<keyword evidence="3" id="KW-0732">Signal</keyword>
<dbReference type="Ensembl" id="ENSCINT00000018662.3">
    <property type="protein sequence ID" value="ENSCINP00000018662.3"/>
    <property type="gene ID" value="ENSCING00000024980.1"/>
</dbReference>
<name>F6Z4Y8_CIOIN</name>
<dbReference type="PANTHER" id="PTHR13723">
    <property type="entry name" value="ADAMTS A DISINTEGRIN AND METALLOPROTEASE WITH THROMBOSPONDIN MOTIFS PROTEASE"/>
    <property type="match status" value="1"/>
</dbReference>
<dbReference type="Gene3D" id="2.20.100.10">
    <property type="entry name" value="Thrombospondin type-1 (TSP1) repeat"/>
    <property type="match status" value="1"/>
</dbReference>
<dbReference type="EMBL" id="EAAA01002040">
    <property type="status" value="NOT_ANNOTATED_CDS"/>
    <property type="molecule type" value="Genomic_DNA"/>
</dbReference>
<accession>F6Z4Y8</accession>
<dbReference type="InterPro" id="IPR036383">
    <property type="entry name" value="TSP1_rpt_sf"/>
</dbReference>
<comment type="subcellular location">
    <subcellularLocation>
        <location evidence="1">Secreted</location>
    </subcellularLocation>
</comment>
<dbReference type="GeneTree" id="ENSGT00940000167121"/>
<organism evidence="5 6">
    <name type="scientific">Ciona intestinalis</name>
    <name type="common">Transparent sea squirt</name>
    <name type="synonym">Ascidia intestinalis</name>
    <dbReference type="NCBI Taxonomy" id="7719"/>
    <lineage>
        <taxon>Eukaryota</taxon>
        <taxon>Metazoa</taxon>
        <taxon>Chordata</taxon>
        <taxon>Tunicata</taxon>
        <taxon>Ascidiacea</taxon>
        <taxon>Phlebobranchia</taxon>
        <taxon>Cionidae</taxon>
        <taxon>Ciona</taxon>
    </lineage>
</organism>
<dbReference type="InParanoid" id="F6Z4Y8"/>
<dbReference type="GO" id="GO:0005576">
    <property type="term" value="C:extracellular region"/>
    <property type="evidence" value="ECO:0007669"/>
    <property type="project" value="UniProtKB-SubCell"/>
</dbReference>
<dbReference type="PANTHER" id="PTHR13723:SF281">
    <property type="entry name" value="PAPILIN"/>
    <property type="match status" value="1"/>
</dbReference>
<dbReference type="HOGENOM" id="CLU_1450751_0_0_1"/>
<proteinExistence type="predicted"/>
<sequence length="187" mass="21294">MHIYRNRYTAVGRGSSYYRNRNRNYGNRISDGESVDREDNSNVRREITRIHRLNGPIVAGGSNPLGRTKWMKVGFGQCSQSCAEGKKTSIIKCIQLSSRQTVDDQYCTGQRPNPQVRRCNRQPCPAYYDVGEWLECSRTCGRCRRLTKPASHERCSVRECAHWEPAAQWSPCSSRCGAGTQTRHSVC</sequence>
<dbReference type="Proteomes" id="UP000008144">
    <property type="component" value="Chromosome 4"/>
</dbReference>
<evidence type="ECO:0000256" key="2">
    <source>
        <dbReference type="ARBA" id="ARBA00022525"/>
    </source>
</evidence>